<organism evidence="5 6">
    <name type="scientific">Anaeromyxobacter paludicola</name>
    <dbReference type="NCBI Taxonomy" id="2918171"/>
    <lineage>
        <taxon>Bacteria</taxon>
        <taxon>Pseudomonadati</taxon>
        <taxon>Myxococcota</taxon>
        <taxon>Myxococcia</taxon>
        <taxon>Myxococcales</taxon>
        <taxon>Cystobacterineae</taxon>
        <taxon>Anaeromyxobacteraceae</taxon>
        <taxon>Anaeromyxobacter</taxon>
    </lineage>
</organism>
<evidence type="ECO:0000313" key="6">
    <source>
        <dbReference type="Proteomes" id="UP001162734"/>
    </source>
</evidence>
<name>A0ABM7X561_9BACT</name>
<dbReference type="Proteomes" id="UP001162734">
    <property type="component" value="Chromosome"/>
</dbReference>
<keyword evidence="6" id="KW-1185">Reference proteome</keyword>
<proteinExistence type="predicted"/>
<evidence type="ECO:0000256" key="2">
    <source>
        <dbReference type="ARBA" id="ARBA00022801"/>
    </source>
</evidence>
<dbReference type="CDD" id="cd07385">
    <property type="entry name" value="MPP_YkuE_C"/>
    <property type="match status" value="1"/>
</dbReference>
<dbReference type="InterPro" id="IPR051158">
    <property type="entry name" value="Metallophosphoesterase_sf"/>
</dbReference>
<sequence length="280" mass="29583">MALDRRAFLKGLAATVAAGAALPGLAEAATRAGEDPPLQGERRTFTVAGLHPAHDGLRVAQLSDLHVGPRTPPERIRAAIEAANAFRPDLVVLTGDYVCNQRREAGEVREALAGLEAPTVAVLGNHDYWTDPRAVARSLVRLGYDVLENENTTLTLRGEPFTVVGVGDLFTGNARPFAALRGARRGGSRIVLAHGPKTADLLKLSGEPLLCLSGHTHGGQINIPGVTRVLLSALAHEPYDRGLFHVGPVQLYVNRGVGNAAVRVRVNAAPEVTLATLRAA</sequence>
<keyword evidence="1" id="KW-0479">Metal-binding</keyword>
<feature type="signal peptide" evidence="3">
    <location>
        <begin position="1"/>
        <end position="28"/>
    </location>
</feature>
<dbReference type="Gene3D" id="3.60.21.10">
    <property type="match status" value="1"/>
</dbReference>
<feature type="chain" id="PRO_5046530536" description="Calcineurin-like phosphoesterase domain-containing protein" evidence="3">
    <location>
        <begin position="29"/>
        <end position="280"/>
    </location>
</feature>
<dbReference type="InterPro" id="IPR019546">
    <property type="entry name" value="TAT_signal_bac_arc"/>
</dbReference>
<gene>
    <name evidence="5" type="ORF">AMPC_00660</name>
</gene>
<dbReference type="Pfam" id="PF00149">
    <property type="entry name" value="Metallophos"/>
    <property type="match status" value="1"/>
</dbReference>
<dbReference type="InterPro" id="IPR029052">
    <property type="entry name" value="Metallo-depent_PP-like"/>
</dbReference>
<protein>
    <recommendedName>
        <fullName evidence="4">Calcineurin-like phosphoesterase domain-containing protein</fullName>
    </recommendedName>
</protein>
<evidence type="ECO:0000256" key="3">
    <source>
        <dbReference type="SAM" id="SignalP"/>
    </source>
</evidence>
<evidence type="ECO:0000313" key="5">
    <source>
        <dbReference type="EMBL" id="BDG06953.1"/>
    </source>
</evidence>
<reference evidence="6" key="1">
    <citation type="journal article" date="2022" name="Int. J. Syst. Evol. Microbiol.">
        <title>Anaeromyxobacter oryzae sp. nov., Anaeromyxobacter diazotrophicus sp. nov. and Anaeromyxobacter paludicola sp. nov., isolated from paddy soils.</title>
        <authorList>
            <person name="Itoh H."/>
            <person name="Xu Z."/>
            <person name="Mise K."/>
            <person name="Masuda Y."/>
            <person name="Ushijima N."/>
            <person name="Hayakawa C."/>
            <person name="Shiratori Y."/>
            <person name="Senoo K."/>
        </authorList>
    </citation>
    <scope>NUCLEOTIDE SEQUENCE [LARGE SCALE GENOMIC DNA]</scope>
    <source>
        <strain evidence="6">Red630</strain>
    </source>
</reference>
<dbReference type="InterPro" id="IPR006311">
    <property type="entry name" value="TAT_signal"/>
</dbReference>
<evidence type="ECO:0000256" key="1">
    <source>
        <dbReference type="ARBA" id="ARBA00022723"/>
    </source>
</evidence>
<dbReference type="PANTHER" id="PTHR31302:SF31">
    <property type="entry name" value="PHOSPHODIESTERASE YAEI"/>
    <property type="match status" value="1"/>
</dbReference>
<dbReference type="PROSITE" id="PS51318">
    <property type="entry name" value="TAT"/>
    <property type="match status" value="1"/>
</dbReference>
<dbReference type="SUPFAM" id="SSF56300">
    <property type="entry name" value="Metallo-dependent phosphatases"/>
    <property type="match status" value="1"/>
</dbReference>
<dbReference type="PANTHER" id="PTHR31302">
    <property type="entry name" value="TRANSMEMBRANE PROTEIN WITH METALLOPHOSPHOESTERASE DOMAIN-RELATED"/>
    <property type="match status" value="1"/>
</dbReference>
<dbReference type="RefSeq" id="WP_248343534.1">
    <property type="nucleotide sequence ID" value="NZ_AP025592.1"/>
</dbReference>
<keyword evidence="2" id="KW-0378">Hydrolase</keyword>
<dbReference type="InterPro" id="IPR004843">
    <property type="entry name" value="Calcineurin-like_PHP"/>
</dbReference>
<dbReference type="NCBIfam" id="TIGR01409">
    <property type="entry name" value="TAT_signal_seq"/>
    <property type="match status" value="1"/>
</dbReference>
<feature type="domain" description="Calcineurin-like phosphoesterase" evidence="4">
    <location>
        <begin position="57"/>
        <end position="218"/>
    </location>
</feature>
<keyword evidence="3" id="KW-0732">Signal</keyword>
<dbReference type="EMBL" id="AP025592">
    <property type="protein sequence ID" value="BDG06953.1"/>
    <property type="molecule type" value="Genomic_DNA"/>
</dbReference>
<evidence type="ECO:0000259" key="4">
    <source>
        <dbReference type="Pfam" id="PF00149"/>
    </source>
</evidence>
<accession>A0ABM7X561</accession>